<gene>
    <name evidence="2" type="ORF">ODALV1_LOCUS23873</name>
</gene>
<dbReference type="Gene3D" id="1.25.40.10">
    <property type="entry name" value="Tetratricopeptide repeat domain"/>
    <property type="match status" value="1"/>
</dbReference>
<dbReference type="Proteomes" id="UP001642540">
    <property type="component" value="Unassembled WGS sequence"/>
</dbReference>
<dbReference type="EMBL" id="CAXLJM020000085">
    <property type="protein sequence ID" value="CAL8130765.1"/>
    <property type="molecule type" value="Genomic_DNA"/>
</dbReference>
<comment type="caution">
    <text evidence="2">The sequence shown here is derived from an EMBL/GenBank/DDBJ whole genome shotgun (WGS) entry which is preliminary data.</text>
</comment>
<sequence>MEPGQIDMSFLPSSLIFPDLKPETENEFYFKVENMVLDSCYFLRKLFHHRWTSETGRKWQPTIEQEQVEQLLSDLNSELNIEPIKDQILTECLDEWDMATLSFVLQNFGDQHPQEYGCLSDVVQKLKALRNDLSHHPSKSLKKEEYNTKVDKFRSIVKGLDVDEEEIEKTIRMAGVTDSIAAVKMMKALHDEAKQCLEKNEGAKGFERALKCFDKAISTPSLLRTQQASAFEKRAECYLQFARHQKDHQVPEWINLRNKAIQDASAALELNDESWNAHVIMVQAYRLKTNWEVPVKFKYVNETLSRCPSRQNVEQEVAEEKTGLKDYERKLEQEIEKMKKRKPVAVIIMEKEEELRIANEEVEENKKKYIDSVRSNNRKFGYLEKEAIELDLQQKALDLQMKQALDEFLVLENLFNVLGKDKK</sequence>
<evidence type="ECO:0000313" key="2">
    <source>
        <dbReference type="EMBL" id="CAL8130765.1"/>
    </source>
</evidence>
<proteinExistence type="predicted"/>
<feature type="coiled-coil region" evidence="1">
    <location>
        <begin position="310"/>
        <end position="372"/>
    </location>
</feature>
<evidence type="ECO:0000313" key="3">
    <source>
        <dbReference type="Proteomes" id="UP001642540"/>
    </source>
</evidence>
<organism evidence="2 3">
    <name type="scientific">Orchesella dallaii</name>
    <dbReference type="NCBI Taxonomy" id="48710"/>
    <lineage>
        <taxon>Eukaryota</taxon>
        <taxon>Metazoa</taxon>
        <taxon>Ecdysozoa</taxon>
        <taxon>Arthropoda</taxon>
        <taxon>Hexapoda</taxon>
        <taxon>Collembola</taxon>
        <taxon>Entomobryomorpha</taxon>
        <taxon>Entomobryoidea</taxon>
        <taxon>Orchesellidae</taxon>
        <taxon>Orchesellinae</taxon>
        <taxon>Orchesella</taxon>
    </lineage>
</organism>
<keyword evidence="1" id="KW-0175">Coiled coil</keyword>
<name>A0ABP1RMB1_9HEXA</name>
<dbReference type="SUPFAM" id="SSF48452">
    <property type="entry name" value="TPR-like"/>
    <property type="match status" value="1"/>
</dbReference>
<keyword evidence="3" id="KW-1185">Reference proteome</keyword>
<accession>A0ABP1RMB1</accession>
<protein>
    <submittedName>
        <fullName evidence="2">Uncharacterized protein</fullName>
    </submittedName>
</protein>
<dbReference type="InterPro" id="IPR011990">
    <property type="entry name" value="TPR-like_helical_dom_sf"/>
</dbReference>
<reference evidence="2 3" key="1">
    <citation type="submission" date="2024-08" db="EMBL/GenBank/DDBJ databases">
        <authorList>
            <person name="Cucini C."/>
            <person name="Frati F."/>
        </authorList>
    </citation>
    <scope>NUCLEOTIDE SEQUENCE [LARGE SCALE GENOMIC DNA]</scope>
</reference>
<evidence type="ECO:0000256" key="1">
    <source>
        <dbReference type="SAM" id="Coils"/>
    </source>
</evidence>